<comment type="caution">
    <text evidence="2">The sequence shown here is derived from an EMBL/GenBank/DDBJ whole genome shotgun (WGS) entry which is preliminary data.</text>
</comment>
<evidence type="ECO:0000313" key="2">
    <source>
        <dbReference type="EMBL" id="KAK0384815.1"/>
    </source>
</evidence>
<feature type="signal peptide" evidence="1">
    <location>
        <begin position="1"/>
        <end position="17"/>
    </location>
</feature>
<evidence type="ECO:0000256" key="1">
    <source>
        <dbReference type="SAM" id="SignalP"/>
    </source>
</evidence>
<evidence type="ECO:0000313" key="3">
    <source>
        <dbReference type="Proteomes" id="UP001175261"/>
    </source>
</evidence>
<keyword evidence="3" id="KW-1185">Reference proteome</keyword>
<dbReference type="EMBL" id="JAPDFR010000007">
    <property type="protein sequence ID" value="KAK0384815.1"/>
    <property type="molecule type" value="Genomic_DNA"/>
</dbReference>
<protein>
    <submittedName>
        <fullName evidence="2">Uncharacterized protein</fullName>
    </submittedName>
</protein>
<gene>
    <name evidence="2" type="ORF">NLU13_7293</name>
</gene>
<sequence length="201" mass="20732">MIAAAILLSTTLAVASAMPTAPETHSFKKRWEDGVDCTTDLVDRSTPGLLFAVASDGTAVYCDEIHEVSTEGWGATCYVTVGNDRLGDIVKCPADPAPSKNPDGSDAAVIADGFIGTWCDATAGGLAYTFAQQVGCLVYGYYEANGDVVAENEAGATAVCNAILFGFCTYMLDVAPAIWEGRGECVDPPGSTLCAIAGPGK</sequence>
<dbReference type="Proteomes" id="UP001175261">
    <property type="component" value="Unassembled WGS sequence"/>
</dbReference>
<keyword evidence="1" id="KW-0732">Signal</keyword>
<feature type="chain" id="PRO_5041338140" evidence="1">
    <location>
        <begin position="18"/>
        <end position="201"/>
    </location>
</feature>
<accession>A0AA39L5K9</accession>
<organism evidence="2 3">
    <name type="scientific">Sarocladium strictum</name>
    <name type="common">Black bundle disease fungus</name>
    <name type="synonym">Acremonium strictum</name>
    <dbReference type="NCBI Taxonomy" id="5046"/>
    <lineage>
        <taxon>Eukaryota</taxon>
        <taxon>Fungi</taxon>
        <taxon>Dikarya</taxon>
        <taxon>Ascomycota</taxon>
        <taxon>Pezizomycotina</taxon>
        <taxon>Sordariomycetes</taxon>
        <taxon>Hypocreomycetidae</taxon>
        <taxon>Hypocreales</taxon>
        <taxon>Sarocladiaceae</taxon>
        <taxon>Sarocladium</taxon>
    </lineage>
</organism>
<proteinExistence type="predicted"/>
<name>A0AA39L5K9_SARSR</name>
<reference evidence="2" key="1">
    <citation type="submission" date="2022-10" db="EMBL/GenBank/DDBJ databases">
        <title>Determination and structural analysis of whole genome sequence of Sarocladium strictum F4-1.</title>
        <authorList>
            <person name="Hu L."/>
            <person name="Jiang Y."/>
        </authorList>
    </citation>
    <scope>NUCLEOTIDE SEQUENCE</scope>
    <source>
        <strain evidence="2">F4-1</strain>
    </source>
</reference>
<dbReference type="AlphaFoldDB" id="A0AA39L5K9"/>